<evidence type="ECO:0008006" key="3">
    <source>
        <dbReference type="Google" id="ProtNLM"/>
    </source>
</evidence>
<name>B2WGP9_PYRTR</name>
<dbReference type="EMBL" id="DS231624">
    <property type="protein sequence ID" value="EDU42156.1"/>
    <property type="molecule type" value="Genomic_DNA"/>
</dbReference>
<dbReference type="InterPro" id="IPR029063">
    <property type="entry name" value="SAM-dependent_MTases_sf"/>
</dbReference>
<dbReference type="CDD" id="cd02440">
    <property type="entry name" value="AdoMet_MTases"/>
    <property type="match status" value="1"/>
</dbReference>
<dbReference type="HOGENOM" id="CLU_010595_9_1_1"/>
<evidence type="ECO:0000313" key="2">
    <source>
        <dbReference type="Proteomes" id="UP000001471"/>
    </source>
</evidence>
<dbReference type="OrthoDB" id="417697at2759"/>
<reference evidence="2" key="1">
    <citation type="journal article" date="2013" name="G3 (Bethesda)">
        <title>Comparative genomics of a plant-pathogenic fungus, Pyrenophora tritici-repentis, reveals transduplication and the impact of repeat elements on pathogenicity and population divergence.</title>
        <authorList>
            <person name="Manning V.A."/>
            <person name="Pandelova I."/>
            <person name="Dhillon B."/>
            <person name="Wilhelm L.J."/>
            <person name="Goodwin S.B."/>
            <person name="Berlin A.M."/>
            <person name="Figueroa M."/>
            <person name="Freitag M."/>
            <person name="Hane J.K."/>
            <person name="Henrissat B."/>
            <person name="Holman W.H."/>
            <person name="Kodira C.D."/>
            <person name="Martin J."/>
            <person name="Oliver R.P."/>
            <person name="Robbertse B."/>
            <person name="Schackwitz W."/>
            <person name="Schwartz D.C."/>
            <person name="Spatafora J.W."/>
            <person name="Turgeon B.G."/>
            <person name="Yandava C."/>
            <person name="Young S."/>
            <person name="Zhou S."/>
            <person name="Zeng Q."/>
            <person name="Grigoriev I.V."/>
            <person name="Ma L.-J."/>
            <person name="Ciuffetti L.M."/>
        </authorList>
    </citation>
    <scope>NUCLEOTIDE SEQUENCE [LARGE SCALE GENOMIC DNA]</scope>
    <source>
        <strain evidence="2">Pt-1C-BFP</strain>
    </source>
</reference>
<dbReference type="AlphaFoldDB" id="B2WGP9"/>
<dbReference type="OMA" id="CWAFTRW"/>
<protein>
    <recommendedName>
        <fullName evidence="3">Methyltransferase domain-containing protein</fullName>
    </recommendedName>
</protein>
<dbReference type="Gene3D" id="3.40.50.150">
    <property type="entry name" value="Vaccinia Virus protein VP39"/>
    <property type="match status" value="1"/>
</dbReference>
<organism evidence="1 2">
    <name type="scientific">Pyrenophora tritici-repentis (strain Pt-1C-BFP)</name>
    <name type="common">Wheat tan spot fungus</name>
    <name type="synonym">Drechslera tritici-repentis</name>
    <dbReference type="NCBI Taxonomy" id="426418"/>
    <lineage>
        <taxon>Eukaryota</taxon>
        <taxon>Fungi</taxon>
        <taxon>Dikarya</taxon>
        <taxon>Ascomycota</taxon>
        <taxon>Pezizomycotina</taxon>
        <taxon>Dothideomycetes</taxon>
        <taxon>Pleosporomycetidae</taxon>
        <taxon>Pleosporales</taxon>
        <taxon>Pleosporineae</taxon>
        <taxon>Pleosporaceae</taxon>
        <taxon>Pyrenophora</taxon>
    </lineage>
</organism>
<dbReference type="InParanoid" id="B2WGP9"/>
<evidence type="ECO:0000313" key="1">
    <source>
        <dbReference type="EMBL" id="EDU42156.1"/>
    </source>
</evidence>
<gene>
    <name evidence="1" type="ORF">PTRG_09105</name>
</gene>
<dbReference type="Proteomes" id="UP000001471">
    <property type="component" value="Unassembled WGS sequence"/>
</dbReference>
<proteinExistence type="predicted"/>
<sequence length="297" mass="33044">MAENPDYVFTRDYIDNNRINLQHYLWVELFGYLTHPNIRLLEKAHSSTESKPLRVADVGTGTAIWLTDLGARLPHDVQLDGLDVSFNAAPPASWLPRNVTLRNWDIKEPAPAELIGAYDLVHIRNFAFVLQDAEIPSILDKLIALLSESFILQSPGAANVKPEPGGYIQWGEPDVASFRIEKTEASNKVEALTGLLALSQGQDARLKPTWVPGLARSFELAGLEQMHTDVRDAPPHLALAMHECNLTIHELIARQTGKPEIAKALAQMMSEVGVETRNGACWAFTRWTIIGRKQDEV</sequence>
<dbReference type="eggNOG" id="ENOG502SKHY">
    <property type="taxonomic scope" value="Eukaryota"/>
</dbReference>
<dbReference type="STRING" id="426418.B2WGP9"/>
<accession>B2WGP9</accession>
<dbReference type="SUPFAM" id="SSF53335">
    <property type="entry name" value="S-adenosyl-L-methionine-dependent methyltransferases"/>
    <property type="match status" value="1"/>
</dbReference>